<accession>A0A8X6M2U1</accession>
<sequence length="738" mass="84277">MVAVLQWLKFRLCCVEYTNTHQSYDFVKLVQNSVQQIGTSKNLKAFSEDDRTSLKEINNFLQNSINVILSDFLSQTDSSKCARDLVYVFENLKSGEWAIKMLDSYGKPESGVLNGNIKWLGEYNECIDVRAPPKPYEDVGGFQGKYCTLQIPVKLKNVSLPLNMGVCLPDSCNPSGPIFGLSKDIKLTNYLPSYNEDVDSLFNGTTLTCQSTSPRKLTTAAIVIICLISIFAFLSVIGSLITAYEHYRKRTVERDLTFGGNAYDKISVNSDLERLSRRGSDDALVIRIAEPNVLPGWLEGCKPFFNCFCIFTNLEKILNTTSTEGQLPCLHGIRFLSMSWVILCHGYGFAFSAIRNPAETINFIDNWTFQLILNGFYSVDSFFVLSGFLVAYLFFQQAAKTDGKISWLYFYIHRFIRLTPVYMMVMGFYATLIAYLGSGPIWAFKDTDPNCQANWWWNLLYINNFQPAMDQCMAWSWYLANDMQFYVISPLFLVTLLRWPKIGYSLIALFLSIAFISNFVLTYEYNLFTGLGNIIELADNIADFMPRWMDFFDKLYVKPYTRIGPYLVGIIVAYYLFRRKQSNACKLNLITLTIGWIAASSMTLACIFGLYHHKQTLIEASLYNALNRTCFACGLAWVMFVCIVGQGDIVNAILSWKVWVPLSRLTFCAYLVHPIVVFVYYNSVKRLFEFSHLTVIMLYIGFLMISYAAALVTSLLFESPVIRLERLIKNKFTPKHVL</sequence>
<feature type="transmembrane region" description="Helical" evidence="1">
    <location>
        <begin position="483"/>
        <end position="499"/>
    </location>
</feature>
<feature type="transmembrane region" description="Helical" evidence="1">
    <location>
        <begin position="559"/>
        <end position="577"/>
    </location>
</feature>
<dbReference type="OrthoDB" id="118951at2759"/>
<feature type="transmembrane region" description="Helical" evidence="1">
    <location>
        <begin position="335"/>
        <end position="354"/>
    </location>
</feature>
<feature type="transmembrane region" description="Helical" evidence="1">
    <location>
        <begin position="220"/>
        <end position="244"/>
    </location>
</feature>
<feature type="transmembrane region" description="Helical" evidence="1">
    <location>
        <begin position="693"/>
        <end position="717"/>
    </location>
</feature>
<feature type="transmembrane region" description="Helical" evidence="1">
    <location>
        <begin position="506"/>
        <end position="523"/>
    </location>
</feature>
<feature type="transmembrane region" description="Helical" evidence="1">
    <location>
        <begin position="589"/>
        <end position="613"/>
    </location>
</feature>
<dbReference type="Pfam" id="PF01757">
    <property type="entry name" value="Acyl_transf_3"/>
    <property type="match status" value="1"/>
</dbReference>
<dbReference type="EMBL" id="BMAO01029174">
    <property type="protein sequence ID" value="GFR29902.1"/>
    <property type="molecule type" value="Genomic_DNA"/>
</dbReference>
<keyword evidence="4" id="KW-1185">Reference proteome</keyword>
<evidence type="ECO:0000259" key="2">
    <source>
        <dbReference type="SMART" id="SM00703"/>
    </source>
</evidence>
<dbReference type="InterPro" id="IPR052728">
    <property type="entry name" value="O2_lipid_transport_reg"/>
</dbReference>
<dbReference type="GO" id="GO:0016747">
    <property type="term" value="F:acyltransferase activity, transferring groups other than amino-acyl groups"/>
    <property type="evidence" value="ECO:0007669"/>
    <property type="project" value="InterPro"/>
</dbReference>
<dbReference type="AlphaFoldDB" id="A0A8X6M2U1"/>
<feature type="transmembrane region" description="Helical" evidence="1">
    <location>
        <begin position="625"/>
        <end position="646"/>
    </location>
</feature>
<dbReference type="InterPro" id="IPR006621">
    <property type="entry name" value="Nose-resist-to-fluoxetine_N"/>
</dbReference>
<comment type="caution">
    <text evidence="3">The sequence shown here is derived from an EMBL/GenBank/DDBJ whole genome shotgun (WGS) entry which is preliminary data.</text>
</comment>
<proteinExistence type="predicted"/>
<protein>
    <submittedName>
        <fullName evidence="3">Nose resistant to fluoxetine protein 6</fullName>
    </submittedName>
</protein>
<dbReference type="Pfam" id="PF20146">
    <property type="entry name" value="NRF"/>
    <property type="match status" value="1"/>
</dbReference>
<feature type="domain" description="Nose resistant-to-fluoxetine protein N-terminal" evidence="2">
    <location>
        <begin position="78"/>
        <end position="201"/>
    </location>
</feature>
<feature type="transmembrane region" description="Helical" evidence="1">
    <location>
        <begin position="374"/>
        <end position="395"/>
    </location>
</feature>
<organism evidence="3 4">
    <name type="scientific">Trichonephila clavata</name>
    <name type="common">Joro spider</name>
    <name type="synonym">Nephila clavata</name>
    <dbReference type="NCBI Taxonomy" id="2740835"/>
    <lineage>
        <taxon>Eukaryota</taxon>
        <taxon>Metazoa</taxon>
        <taxon>Ecdysozoa</taxon>
        <taxon>Arthropoda</taxon>
        <taxon>Chelicerata</taxon>
        <taxon>Arachnida</taxon>
        <taxon>Araneae</taxon>
        <taxon>Araneomorphae</taxon>
        <taxon>Entelegynae</taxon>
        <taxon>Araneoidea</taxon>
        <taxon>Nephilidae</taxon>
        <taxon>Trichonephila</taxon>
    </lineage>
</organism>
<dbReference type="PANTHER" id="PTHR11161:SF0">
    <property type="entry name" value="O-ACYLTRANSFERASE LIKE PROTEIN"/>
    <property type="match status" value="1"/>
</dbReference>
<name>A0A8X6M2U1_TRICU</name>
<dbReference type="InterPro" id="IPR002656">
    <property type="entry name" value="Acyl_transf_3_dom"/>
</dbReference>
<evidence type="ECO:0000256" key="1">
    <source>
        <dbReference type="SAM" id="Phobius"/>
    </source>
</evidence>
<dbReference type="PANTHER" id="PTHR11161">
    <property type="entry name" value="O-ACYLTRANSFERASE"/>
    <property type="match status" value="1"/>
</dbReference>
<gene>
    <name evidence="3" type="primary">nrf-6</name>
    <name evidence="3" type="ORF">TNCT_250031</name>
</gene>
<evidence type="ECO:0000313" key="4">
    <source>
        <dbReference type="Proteomes" id="UP000887116"/>
    </source>
</evidence>
<keyword evidence="1" id="KW-0812">Transmembrane</keyword>
<dbReference type="Proteomes" id="UP000887116">
    <property type="component" value="Unassembled WGS sequence"/>
</dbReference>
<keyword evidence="1" id="KW-1133">Transmembrane helix</keyword>
<dbReference type="SMART" id="SM00703">
    <property type="entry name" value="NRF"/>
    <property type="match status" value="1"/>
</dbReference>
<feature type="transmembrane region" description="Helical" evidence="1">
    <location>
        <begin position="415"/>
        <end position="436"/>
    </location>
</feature>
<reference evidence="3" key="1">
    <citation type="submission" date="2020-07" db="EMBL/GenBank/DDBJ databases">
        <title>Multicomponent nature underlies the extraordinary mechanical properties of spider dragline silk.</title>
        <authorList>
            <person name="Kono N."/>
            <person name="Nakamura H."/>
            <person name="Mori M."/>
            <person name="Yoshida Y."/>
            <person name="Ohtoshi R."/>
            <person name="Malay A.D."/>
            <person name="Moran D.A.P."/>
            <person name="Tomita M."/>
            <person name="Numata K."/>
            <person name="Arakawa K."/>
        </authorList>
    </citation>
    <scope>NUCLEOTIDE SEQUENCE</scope>
</reference>
<evidence type="ECO:0000313" key="3">
    <source>
        <dbReference type="EMBL" id="GFR29902.1"/>
    </source>
</evidence>
<feature type="transmembrane region" description="Helical" evidence="1">
    <location>
        <begin position="658"/>
        <end position="681"/>
    </location>
</feature>
<keyword evidence="1" id="KW-0472">Membrane</keyword>